<feature type="coiled-coil region" evidence="1">
    <location>
        <begin position="184"/>
        <end position="225"/>
    </location>
</feature>
<reference evidence="2" key="1">
    <citation type="journal article" date="2014" name="Nat. Commun.">
        <title>The emerging biofuel crop Camelina sativa retains a highly undifferentiated hexaploid genome structure.</title>
        <authorList>
            <person name="Kagale S."/>
            <person name="Koh C."/>
            <person name="Nixon J."/>
            <person name="Bollina V."/>
            <person name="Clarke W.E."/>
            <person name="Tuteja R."/>
            <person name="Spillane C."/>
            <person name="Robinson S.J."/>
            <person name="Links M.G."/>
            <person name="Clarke C."/>
            <person name="Higgins E.E."/>
            <person name="Huebert T."/>
            <person name="Sharpe A.G."/>
            <person name="Parkin I.A."/>
        </authorList>
    </citation>
    <scope>NUCLEOTIDE SEQUENCE [LARGE SCALE GENOMIC DNA]</scope>
    <source>
        <strain evidence="2">cv. DH55</strain>
    </source>
</reference>
<evidence type="ECO:0000313" key="2">
    <source>
        <dbReference type="Proteomes" id="UP000694864"/>
    </source>
</evidence>
<dbReference type="RefSeq" id="XP_010418412.1">
    <property type="nucleotide sequence ID" value="XM_010420110.2"/>
</dbReference>
<proteinExistence type="predicted"/>
<keyword evidence="1" id="KW-0175">Coiled coil</keyword>
<accession>A0ABM0SZJ7</accession>
<reference evidence="3" key="2">
    <citation type="submission" date="2025-08" db="UniProtKB">
        <authorList>
            <consortium name="RefSeq"/>
        </authorList>
    </citation>
    <scope>IDENTIFICATION</scope>
    <source>
        <tissue evidence="3">Leaf</tissue>
    </source>
</reference>
<evidence type="ECO:0000256" key="1">
    <source>
        <dbReference type="SAM" id="Coils"/>
    </source>
</evidence>
<feature type="coiled-coil region" evidence="1">
    <location>
        <begin position="51"/>
        <end position="78"/>
    </location>
</feature>
<evidence type="ECO:0000313" key="3">
    <source>
        <dbReference type="RefSeq" id="XP_010418412.1"/>
    </source>
</evidence>
<dbReference type="Proteomes" id="UP000694864">
    <property type="component" value="Chromosome 7"/>
</dbReference>
<dbReference type="Pfam" id="PF11690">
    <property type="entry name" value="DUF3287"/>
    <property type="match status" value="1"/>
</dbReference>
<protein>
    <submittedName>
        <fullName evidence="3">Uncharacterized protein LOC104703998</fullName>
    </submittedName>
</protein>
<organism evidence="2 3">
    <name type="scientific">Camelina sativa</name>
    <name type="common">False flax</name>
    <name type="synonym">Myagrum sativum</name>
    <dbReference type="NCBI Taxonomy" id="90675"/>
    <lineage>
        <taxon>Eukaryota</taxon>
        <taxon>Viridiplantae</taxon>
        <taxon>Streptophyta</taxon>
        <taxon>Embryophyta</taxon>
        <taxon>Tracheophyta</taxon>
        <taxon>Spermatophyta</taxon>
        <taxon>Magnoliopsida</taxon>
        <taxon>eudicotyledons</taxon>
        <taxon>Gunneridae</taxon>
        <taxon>Pentapetalae</taxon>
        <taxon>rosids</taxon>
        <taxon>malvids</taxon>
        <taxon>Brassicales</taxon>
        <taxon>Brassicaceae</taxon>
        <taxon>Camelineae</taxon>
        <taxon>Camelina</taxon>
    </lineage>
</organism>
<sequence>MSSSSSSVESPLVGNDVPTFSNTEAIERGMAYYPNIRAPWMLMFRVKPEERRDLEECLHEIEDRHTEYRDRLAASEQVQRELLLKLEMLESHPKDWIENGFDRIAALPPCLIAYCNECRRESDRKPTHVDPALIGDFIPGNVKPFYINKRSNDAELAEAETFFRQIEGAHQELSQDLQYFHMKRNRIDRQLKTLESKIAILKAKRKRTTDLLDESEQKARALETRPEDWEKTGLQLVWPMPKRLKTSVREIAANSALVRN</sequence>
<keyword evidence="2" id="KW-1185">Reference proteome</keyword>
<gene>
    <name evidence="3" type="primary">LOC104703998</name>
</gene>
<name>A0ABM0SZJ7_CAMSA</name>
<dbReference type="InterPro" id="IPR021704">
    <property type="entry name" value="DUF3287"/>
</dbReference>
<dbReference type="GeneID" id="104703998"/>